<comment type="pathway">
    <text evidence="10">Cell wall biogenesis; peptidoglycan biosynthesis.</text>
</comment>
<dbReference type="GO" id="GO:0071555">
    <property type="term" value="P:cell wall organization"/>
    <property type="evidence" value="ECO:0007669"/>
    <property type="project" value="UniProtKB-KW"/>
</dbReference>
<accession>A0A1F7V968</accession>
<evidence type="ECO:0000256" key="4">
    <source>
        <dbReference type="ARBA" id="ARBA00022679"/>
    </source>
</evidence>
<keyword evidence="5 10" id="KW-0133">Cell shape</keyword>
<keyword evidence="2 10" id="KW-0132">Cell division</keyword>
<sequence length="359" mass="39277">MKILFAGGGTLGPVTPLLAVAEAWKKRDANVEFVWIGTKSGPEREFVEKEGIRFFWITQARLVRWLNGEWLWFPLAMLSAFSQAFRILRKEKPDIIAAAGGYTSVPIVMVGRIMGIPSWIHQSDVKPILTNRVLAPFATCITVAWEKTLHAFPKSKTILIGNPVRASVRQGIKARAEIMFGCDTSKPTVFVFGGGTGSQWINKAVDEIQDELLVIANVIHLTGKGKMNVESSVGVPLVGTHGNGNYFVIESMTDEMPDAYAVADVVVSRAGAGAISELAAMRKASIIIPLPNSPQVNNAEVIREASVVLEQSSSTPRDVLNQIRRLLNDPMKRLALGERLSITLETDCAERIVEMLGDK</sequence>
<reference evidence="13 14" key="1">
    <citation type="journal article" date="2016" name="Nat. Commun.">
        <title>Thousands of microbial genomes shed light on interconnected biogeochemical processes in an aquifer system.</title>
        <authorList>
            <person name="Anantharaman K."/>
            <person name="Brown C.T."/>
            <person name="Hug L.A."/>
            <person name="Sharon I."/>
            <person name="Castelle C.J."/>
            <person name="Probst A.J."/>
            <person name="Thomas B.C."/>
            <person name="Singh A."/>
            <person name="Wilkins M.J."/>
            <person name="Karaoz U."/>
            <person name="Brodie E.L."/>
            <person name="Williams K.H."/>
            <person name="Hubbard S.S."/>
            <person name="Banfield J.F."/>
        </authorList>
    </citation>
    <scope>NUCLEOTIDE SEQUENCE [LARGE SCALE GENOMIC DNA]</scope>
</reference>
<evidence type="ECO:0000256" key="10">
    <source>
        <dbReference type="HAMAP-Rule" id="MF_00033"/>
    </source>
</evidence>
<dbReference type="Gene3D" id="3.40.50.2000">
    <property type="entry name" value="Glycogen Phosphorylase B"/>
    <property type="match status" value="2"/>
</dbReference>
<dbReference type="GO" id="GO:0051301">
    <property type="term" value="P:cell division"/>
    <property type="evidence" value="ECO:0007669"/>
    <property type="project" value="UniProtKB-KW"/>
</dbReference>
<comment type="subcellular location">
    <subcellularLocation>
        <location evidence="10">Cell membrane</location>
        <topology evidence="10">Peripheral membrane protein</topology>
        <orientation evidence="10">Cytoplasmic side</orientation>
    </subcellularLocation>
</comment>
<keyword evidence="9 10" id="KW-0961">Cell wall biogenesis/degradation</keyword>
<comment type="function">
    <text evidence="10">Cell wall formation. Catalyzes the transfer of a GlcNAc subunit on undecaprenyl-pyrophosphoryl-MurNAc-pentapeptide (lipid intermediate I) to form undecaprenyl-pyrophosphoryl-MurNAc-(pentapeptide)GlcNAc (lipid intermediate II).</text>
</comment>
<dbReference type="InterPro" id="IPR006009">
    <property type="entry name" value="GlcNAc_MurG"/>
</dbReference>
<dbReference type="GO" id="GO:0008360">
    <property type="term" value="P:regulation of cell shape"/>
    <property type="evidence" value="ECO:0007669"/>
    <property type="project" value="UniProtKB-KW"/>
</dbReference>
<feature type="binding site" evidence="10">
    <location>
        <position position="295"/>
    </location>
    <ligand>
        <name>UDP-N-acetyl-alpha-D-glucosamine</name>
        <dbReference type="ChEBI" id="CHEBI:57705"/>
    </ligand>
</feature>
<evidence type="ECO:0000256" key="2">
    <source>
        <dbReference type="ARBA" id="ARBA00022618"/>
    </source>
</evidence>
<evidence type="ECO:0000256" key="8">
    <source>
        <dbReference type="ARBA" id="ARBA00023306"/>
    </source>
</evidence>
<dbReference type="GO" id="GO:0005886">
    <property type="term" value="C:plasma membrane"/>
    <property type="evidence" value="ECO:0007669"/>
    <property type="project" value="UniProtKB-SubCell"/>
</dbReference>
<comment type="caution">
    <text evidence="10">Lacks conserved residue(s) required for the propagation of feature annotation.</text>
</comment>
<dbReference type="GO" id="GO:0005975">
    <property type="term" value="P:carbohydrate metabolic process"/>
    <property type="evidence" value="ECO:0007669"/>
    <property type="project" value="InterPro"/>
</dbReference>
<dbReference type="Proteomes" id="UP000176593">
    <property type="component" value="Unassembled WGS sequence"/>
</dbReference>
<evidence type="ECO:0000259" key="12">
    <source>
        <dbReference type="Pfam" id="PF04101"/>
    </source>
</evidence>
<evidence type="ECO:0000256" key="1">
    <source>
        <dbReference type="ARBA" id="ARBA00022475"/>
    </source>
</evidence>
<dbReference type="PANTHER" id="PTHR21015:SF27">
    <property type="entry name" value="UDP-N-ACETYLGLUCOSAMINE--N-ACETYLMURAMYL-(PENTAPEPTIDE) PYROPHOSPHORYL-UNDECAPRENOL N-ACETYLGLUCOSAMINE TRANSFERASE"/>
    <property type="match status" value="1"/>
</dbReference>
<keyword evidence="3 10" id="KW-0328">Glycosyltransferase</keyword>
<dbReference type="Pfam" id="PF03033">
    <property type="entry name" value="Glyco_transf_28"/>
    <property type="match status" value="1"/>
</dbReference>
<keyword evidence="4 10" id="KW-0808">Transferase</keyword>
<dbReference type="GO" id="GO:0009252">
    <property type="term" value="P:peptidoglycan biosynthetic process"/>
    <property type="evidence" value="ECO:0007669"/>
    <property type="project" value="UniProtKB-UniRule"/>
</dbReference>
<comment type="catalytic activity">
    <reaction evidence="10">
        <text>di-trans,octa-cis-undecaprenyl diphospho-N-acetyl-alpha-D-muramoyl-L-alanyl-D-glutamyl-meso-2,6-diaminopimeloyl-D-alanyl-D-alanine + UDP-N-acetyl-alpha-D-glucosamine = di-trans,octa-cis-undecaprenyl diphospho-[N-acetyl-alpha-D-glucosaminyl-(1-&gt;4)]-N-acetyl-alpha-D-muramoyl-L-alanyl-D-glutamyl-meso-2,6-diaminopimeloyl-D-alanyl-D-alanine + UDP + H(+)</text>
        <dbReference type="Rhea" id="RHEA:31227"/>
        <dbReference type="ChEBI" id="CHEBI:15378"/>
        <dbReference type="ChEBI" id="CHEBI:57705"/>
        <dbReference type="ChEBI" id="CHEBI:58223"/>
        <dbReference type="ChEBI" id="CHEBI:61387"/>
        <dbReference type="ChEBI" id="CHEBI:61388"/>
        <dbReference type="EC" id="2.4.1.227"/>
    </reaction>
</comment>
<evidence type="ECO:0000259" key="11">
    <source>
        <dbReference type="Pfam" id="PF03033"/>
    </source>
</evidence>
<dbReference type="EC" id="2.4.1.227" evidence="10"/>
<protein>
    <recommendedName>
        <fullName evidence="10">UDP-N-acetylglucosamine--N-acetylmuramyl-(pentapeptide) pyrophosphoryl-undecaprenol N-acetylglucosamine transferase</fullName>
        <ecNumber evidence="10">2.4.1.227</ecNumber>
    </recommendedName>
    <alternativeName>
        <fullName evidence="10">Undecaprenyl-PP-MurNAc-pentapeptide-UDPGlcNAc GlcNAc transferase</fullName>
    </alternativeName>
</protein>
<dbReference type="GO" id="GO:0051991">
    <property type="term" value="F:UDP-N-acetyl-D-glucosamine:N-acetylmuramoyl-L-alanyl-D-glutamyl-meso-2,6-diaminopimelyl-D-alanyl-D-alanine-diphosphoundecaprenol 4-beta-N-acetylglucosaminlytransferase activity"/>
    <property type="evidence" value="ECO:0007669"/>
    <property type="project" value="RHEA"/>
</dbReference>
<dbReference type="HAMAP" id="MF_00033">
    <property type="entry name" value="MurG"/>
    <property type="match status" value="1"/>
</dbReference>
<keyword evidence="8 10" id="KW-0131">Cell cycle</keyword>
<comment type="caution">
    <text evidence="13">The sequence shown here is derived from an EMBL/GenBank/DDBJ whole genome shotgun (WGS) entry which is preliminary data.</text>
</comment>
<evidence type="ECO:0000313" key="13">
    <source>
        <dbReference type="EMBL" id="OGL87050.1"/>
    </source>
</evidence>
<evidence type="ECO:0000313" key="14">
    <source>
        <dbReference type="Proteomes" id="UP000176593"/>
    </source>
</evidence>
<evidence type="ECO:0000256" key="5">
    <source>
        <dbReference type="ARBA" id="ARBA00022960"/>
    </source>
</evidence>
<dbReference type="InterPro" id="IPR007235">
    <property type="entry name" value="Glyco_trans_28_C"/>
</dbReference>
<evidence type="ECO:0000256" key="6">
    <source>
        <dbReference type="ARBA" id="ARBA00022984"/>
    </source>
</evidence>
<feature type="binding site" evidence="10">
    <location>
        <position position="165"/>
    </location>
    <ligand>
        <name>UDP-N-acetyl-alpha-D-glucosamine</name>
        <dbReference type="ChEBI" id="CHEBI:57705"/>
    </ligand>
</feature>
<dbReference type="UniPathway" id="UPA00219"/>
<evidence type="ECO:0000256" key="9">
    <source>
        <dbReference type="ARBA" id="ARBA00023316"/>
    </source>
</evidence>
<dbReference type="InterPro" id="IPR004276">
    <property type="entry name" value="GlycoTrans_28_N"/>
</dbReference>
<dbReference type="EMBL" id="MGEQ01000003">
    <property type="protein sequence ID" value="OGL87050.1"/>
    <property type="molecule type" value="Genomic_DNA"/>
</dbReference>
<evidence type="ECO:0000256" key="3">
    <source>
        <dbReference type="ARBA" id="ARBA00022676"/>
    </source>
</evidence>
<dbReference type="Pfam" id="PF04101">
    <property type="entry name" value="Glyco_tran_28_C"/>
    <property type="match status" value="1"/>
</dbReference>
<dbReference type="SUPFAM" id="SSF53756">
    <property type="entry name" value="UDP-Glycosyltransferase/glycogen phosphorylase"/>
    <property type="match status" value="1"/>
</dbReference>
<gene>
    <name evidence="10" type="primary">murG</name>
    <name evidence="13" type="ORF">A3I41_03835</name>
</gene>
<evidence type="ECO:0000256" key="7">
    <source>
        <dbReference type="ARBA" id="ARBA00023136"/>
    </source>
</evidence>
<name>A0A1F7V968_9BACT</name>
<feature type="domain" description="Glycosyltransferase family 28 N-terminal" evidence="11">
    <location>
        <begin position="3"/>
        <end position="141"/>
    </location>
</feature>
<keyword evidence="1 10" id="KW-1003">Cell membrane</keyword>
<comment type="similarity">
    <text evidence="10">Belongs to the glycosyltransferase 28 family. MurG subfamily.</text>
</comment>
<dbReference type="AlphaFoldDB" id="A0A1F7V968"/>
<dbReference type="PANTHER" id="PTHR21015">
    <property type="entry name" value="UDP-N-ACETYLGLUCOSAMINE--N-ACETYLMURAMYL-(PENTAPEPTIDE) PYROPHOSPHORYL-UNDECAPRENOL N-ACETYLGLUCOSAMINE TRANSFERASE 1"/>
    <property type="match status" value="1"/>
</dbReference>
<organism evidence="13 14">
    <name type="scientific">Candidatus Uhrbacteria bacterium RIFCSPLOWO2_02_FULL_48_18</name>
    <dbReference type="NCBI Taxonomy" id="1802408"/>
    <lineage>
        <taxon>Bacteria</taxon>
        <taxon>Candidatus Uhriibacteriota</taxon>
    </lineage>
</organism>
<keyword evidence="6 10" id="KW-0573">Peptidoglycan synthesis</keyword>
<dbReference type="CDD" id="cd03785">
    <property type="entry name" value="GT28_MurG"/>
    <property type="match status" value="1"/>
</dbReference>
<feature type="domain" description="Glycosyl transferase family 28 C-terminal" evidence="12">
    <location>
        <begin position="188"/>
        <end position="336"/>
    </location>
</feature>
<keyword evidence="7 10" id="KW-0472">Membrane</keyword>
<dbReference type="GO" id="GO:0050511">
    <property type="term" value="F:undecaprenyldiphospho-muramoylpentapeptide beta-N-acetylglucosaminyltransferase activity"/>
    <property type="evidence" value="ECO:0007669"/>
    <property type="project" value="UniProtKB-UniRule"/>
</dbReference>
<proteinExistence type="inferred from homology"/>